<protein>
    <submittedName>
        <fullName evidence="1">Uncharacterized protein</fullName>
    </submittedName>
</protein>
<accession>A0A196SHQ0</accession>
<keyword evidence="2" id="KW-1185">Reference proteome</keyword>
<reference evidence="1 2" key="1">
    <citation type="submission" date="2016-05" db="EMBL/GenBank/DDBJ databases">
        <title>Nuclear genome of Blastocystis sp. subtype 1 NandII.</title>
        <authorList>
            <person name="Gentekaki E."/>
            <person name="Curtis B."/>
            <person name="Stairs C."/>
            <person name="Eme L."/>
            <person name="Herman E."/>
            <person name="Klimes V."/>
            <person name="Arias M.C."/>
            <person name="Elias M."/>
            <person name="Hilliou F."/>
            <person name="Klute M."/>
            <person name="Malik S.-B."/>
            <person name="Pightling A."/>
            <person name="Rachubinski R."/>
            <person name="Salas D."/>
            <person name="Schlacht A."/>
            <person name="Suga H."/>
            <person name="Archibald J."/>
            <person name="Ball S.G."/>
            <person name="Clark G."/>
            <person name="Dacks J."/>
            <person name="Van Der Giezen M."/>
            <person name="Tsaousis A."/>
            <person name="Roger A."/>
        </authorList>
    </citation>
    <scope>NUCLEOTIDE SEQUENCE [LARGE SCALE GENOMIC DNA]</scope>
    <source>
        <strain evidence="2">ATCC 50177 / NandII</strain>
    </source>
</reference>
<sequence length="208" mass="23981">MVSWLEDQCIRLYDISDREALRKNDRDWNKAFEKYLYELNCPCLGAQYNEDNKLQCLLWIASHAVNVEYEDNHEIYNAPPKEVVLSDEDVKLLESFRNSLLSIAKLMNISVVDENNISVLLDMIEKELKSLMSQIQDGKLLPPKWSLDDLPITMGTNDAKLKDAMCVMECLYNEDVREIQDKVNYIIEQVQIITARPDTDASLGVVGF</sequence>
<dbReference type="Pfam" id="PF10036">
    <property type="entry name" value="RLL"/>
    <property type="match status" value="1"/>
</dbReference>
<dbReference type="InterPro" id="IPR019265">
    <property type="entry name" value="RTRAF"/>
</dbReference>
<dbReference type="Proteomes" id="UP000078348">
    <property type="component" value="Unassembled WGS sequence"/>
</dbReference>
<dbReference type="AlphaFoldDB" id="A0A196SHQ0"/>
<evidence type="ECO:0000313" key="2">
    <source>
        <dbReference type="Proteomes" id="UP000078348"/>
    </source>
</evidence>
<evidence type="ECO:0000313" key="1">
    <source>
        <dbReference type="EMBL" id="OAO15697.1"/>
    </source>
</evidence>
<dbReference type="STRING" id="478820.A0A196SHQ0"/>
<proteinExistence type="predicted"/>
<organism evidence="1 2">
    <name type="scientific">Blastocystis sp. subtype 1 (strain ATCC 50177 / NandII)</name>
    <dbReference type="NCBI Taxonomy" id="478820"/>
    <lineage>
        <taxon>Eukaryota</taxon>
        <taxon>Sar</taxon>
        <taxon>Stramenopiles</taxon>
        <taxon>Bigyra</taxon>
        <taxon>Opalozoa</taxon>
        <taxon>Opalinata</taxon>
        <taxon>Blastocystidae</taxon>
        <taxon>Blastocystis</taxon>
    </lineage>
</organism>
<name>A0A196SHQ0_BLAHN</name>
<dbReference type="EMBL" id="LXWW01000123">
    <property type="protein sequence ID" value="OAO15697.1"/>
    <property type="molecule type" value="Genomic_DNA"/>
</dbReference>
<gene>
    <name evidence="1" type="ORF">AV274_2596</name>
</gene>
<dbReference type="OrthoDB" id="514167at2759"/>
<dbReference type="PANTHER" id="PTHR15924">
    <property type="entry name" value="CLE"/>
    <property type="match status" value="1"/>
</dbReference>
<comment type="caution">
    <text evidence="1">The sequence shown here is derived from an EMBL/GenBank/DDBJ whole genome shotgun (WGS) entry which is preliminary data.</text>
</comment>